<dbReference type="Proteomes" id="UP001620645">
    <property type="component" value="Unassembled WGS sequence"/>
</dbReference>
<gene>
    <name evidence="3" type="ORF">niasHS_013721</name>
</gene>
<evidence type="ECO:0000313" key="3">
    <source>
        <dbReference type="EMBL" id="KAL3080527.1"/>
    </source>
</evidence>
<evidence type="ECO:0000256" key="2">
    <source>
        <dbReference type="SAM" id="SignalP"/>
    </source>
</evidence>
<name>A0ABD2IK85_HETSC</name>
<protein>
    <submittedName>
        <fullName evidence="3">Uncharacterized protein</fullName>
    </submittedName>
</protein>
<reference evidence="3 4" key="1">
    <citation type="submission" date="2024-10" db="EMBL/GenBank/DDBJ databases">
        <authorList>
            <person name="Kim D."/>
        </authorList>
    </citation>
    <scope>NUCLEOTIDE SEQUENCE [LARGE SCALE GENOMIC DNA]</scope>
    <source>
        <strain evidence="3">Taebaek</strain>
    </source>
</reference>
<evidence type="ECO:0000313" key="4">
    <source>
        <dbReference type="Proteomes" id="UP001620645"/>
    </source>
</evidence>
<feature type="signal peptide" evidence="2">
    <location>
        <begin position="1"/>
        <end position="23"/>
    </location>
</feature>
<evidence type="ECO:0000256" key="1">
    <source>
        <dbReference type="SAM" id="MobiDB-lite"/>
    </source>
</evidence>
<comment type="caution">
    <text evidence="3">The sequence shown here is derived from an EMBL/GenBank/DDBJ whole genome shotgun (WGS) entry which is preliminary data.</text>
</comment>
<dbReference type="EMBL" id="JBICCN010000293">
    <property type="protein sequence ID" value="KAL3080527.1"/>
    <property type="molecule type" value="Genomic_DNA"/>
</dbReference>
<feature type="compositionally biased region" description="Polar residues" evidence="1">
    <location>
        <begin position="92"/>
        <end position="105"/>
    </location>
</feature>
<feature type="region of interest" description="Disordered" evidence="1">
    <location>
        <begin position="79"/>
        <end position="216"/>
    </location>
</feature>
<accession>A0ABD2IK85</accession>
<dbReference type="AlphaFoldDB" id="A0ABD2IK85"/>
<keyword evidence="2" id="KW-0732">Signal</keyword>
<feature type="compositionally biased region" description="Polar residues" evidence="1">
    <location>
        <begin position="158"/>
        <end position="175"/>
    </location>
</feature>
<proteinExistence type="predicted"/>
<feature type="compositionally biased region" description="Acidic residues" evidence="1">
    <location>
        <begin position="111"/>
        <end position="126"/>
    </location>
</feature>
<keyword evidence="4" id="KW-1185">Reference proteome</keyword>
<feature type="compositionally biased region" description="Acidic residues" evidence="1">
    <location>
        <begin position="180"/>
        <end position="197"/>
    </location>
</feature>
<organism evidence="3 4">
    <name type="scientific">Heterodera schachtii</name>
    <name type="common">Sugarbeet cyst nematode worm</name>
    <name type="synonym">Tylenchus schachtii</name>
    <dbReference type="NCBI Taxonomy" id="97005"/>
    <lineage>
        <taxon>Eukaryota</taxon>
        <taxon>Metazoa</taxon>
        <taxon>Ecdysozoa</taxon>
        <taxon>Nematoda</taxon>
        <taxon>Chromadorea</taxon>
        <taxon>Rhabditida</taxon>
        <taxon>Tylenchina</taxon>
        <taxon>Tylenchomorpha</taxon>
        <taxon>Tylenchoidea</taxon>
        <taxon>Heteroderidae</taxon>
        <taxon>Heteroderinae</taxon>
        <taxon>Heterodera</taxon>
    </lineage>
</organism>
<feature type="chain" id="PRO_5044740640" evidence="2">
    <location>
        <begin position="24"/>
        <end position="216"/>
    </location>
</feature>
<sequence>MRIFLFSAIIFIVLSSALNNGNAQQPPTVYTVRVDGRDYVTSGEHATHFSFRGSNLYINGKYYENHPPPMKRIVSRATDLENEESENRLKEQQSLNKASSSQNTEAAGVCSDDESYFSLSESEDEERNPGTYVYVPASENDQTGDGYHIFVPDEPAQGNVSEMPSTHPTTSTSLANMEISSDEESENEASDSEDEESMPSSQPIMPPAFPTHSEYN</sequence>